<dbReference type="CDD" id="cd11060">
    <property type="entry name" value="CYP57A1-like"/>
    <property type="match status" value="1"/>
</dbReference>
<dbReference type="SUPFAM" id="SSF48264">
    <property type="entry name" value="Cytochrome P450"/>
    <property type="match status" value="1"/>
</dbReference>
<accession>A0A2J6PV75</accession>
<dbReference type="PRINTS" id="PR00385">
    <property type="entry name" value="P450"/>
</dbReference>
<feature type="non-terminal residue" evidence="2">
    <location>
        <position position="1"/>
    </location>
</feature>
<dbReference type="STRING" id="1745343.A0A2J6PV75"/>
<dbReference type="GO" id="GO:0016705">
    <property type="term" value="F:oxidoreductase activity, acting on paired donors, with incorporation or reduction of molecular oxygen"/>
    <property type="evidence" value="ECO:0007669"/>
    <property type="project" value="InterPro"/>
</dbReference>
<dbReference type="PANTHER" id="PTHR24305:SF168">
    <property type="entry name" value="P450, PUTATIVE (EUROFUNG)-RELATED"/>
    <property type="match status" value="1"/>
</dbReference>
<dbReference type="InterPro" id="IPR036396">
    <property type="entry name" value="Cyt_P450_sf"/>
</dbReference>
<dbReference type="Pfam" id="PF00067">
    <property type="entry name" value="p450"/>
    <property type="match status" value="1"/>
</dbReference>
<reference evidence="2 3" key="1">
    <citation type="submission" date="2016-05" db="EMBL/GenBank/DDBJ databases">
        <title>A degradative enzymes factory behind the ericoid mycorrhizal symbiosis.</title>
        <authorList>
            <consortium name="DOE Joint Genome Institute"/>
            <person name="Martino E."/>
            <person name="Morin E."/>
            <person name="Grelet G."/>
            <person name="Kuo A."/>
            <person name="Kohler A."/>
            <person name="Daghino S."/>
            <person name="Barry K."/>
            <person name="Choi C."/>
            <person name="Cichocki N."/>
            <person name="Clum A."/>
            <person name="Copeland A."/>
            <person name="Hainaut M."/>
            <person name="Haridas S."/>
            <person name="Labutti K."/>
            <person name="Lindquist E."/>
            <person name="Lipzen A."/>
            <person name="Khouja H.-R."/>
            <person name="Murat C."/>
            <person name="Ohm R."/>
            <person name="Olson A."/>
            <person name="Spatafora J."/>
            <person name="Veneault-Fourrey C."/>
            <person name="Henrissat B."/>
            <person name="Grigoriev I."/>
            <person name="Martin F."/>
            <person name="Perotto S."/>
        </authorList>
    </citation>
    <scope>NUCLEOTIDE SEQUENCE [LARGE SCALE GENOMIC DNA]</scope>
    <source>
        <strain evidence="2 3">UAMH 7357</strain>
    </source>
</reference>
<feature type="binding site" description="axial binding residue" evidence="1">
    <location>
        <position position="389"/>
    </location>
    <ligand>
        <name>heme</name>
        <dbReference type="ChEBI" id="CHEBI:30413"/>
    </ligand>
    <ligandPart>
        <name>Fe</name>
        <dbReference type="ChEBI" id="CHEBI:18248"/>
    </ligandPart>
</feature>
<dbReference type="InterPro" id="IPR001128">
    <property type="entry name" value="Cyt_P450"/>
</dbReference>
<dbReference type="GO" id="GO:0005506">
    <property type="term" value="F:iron ion binding"/>
    <property type="evidence" value="ECO:0007669"/>
    <property type="project" value="InterPro"/>
</dbReference>
<keyword evidence="2" id="KW-0503">Monooxygenase</keyword>
<dbReference type="PRINTS" id="PR00463">
    <property type="entry name" value="EP450I"/>
</dbReference>
<keyword evidence="1" id="KW-0408">Iron</keyword>
<dbReference type="InterPro" id="IPR002401">
    <property type="entry name" value="Cyt_P450_E_grp-I"/>
</dbReference>
<dbReference type="InterPro" id="IPR050121">
    <property type="entry name" value="Cytochrome_P450_monoxygenase"/>
</dbReference>
<dbReference type="EMBL" id="KZ613497">
    <property type="protein sequence ID" value="PMD17921.1"/>
    <property type="molecule type" value="Genomic_DNA"/>
</dbReference>
<dbReference type="GO" id="GO:0004497">
    <property type="term" value="F:monooxygenase activity"/>
    <property type="evidence" value="ECO:0007669"/>
    <property type="project" value="UniProtKB-KW"/>
</dbReference>
<protein>
    <submittedName>
        <fullName evidence="2">Benzoate 4-monooxygenase cytochrome P450</fullName>
    </submittedName>
</protein>
<organism evidence="2 3">
    <name type="scientific">Hyaloscypha hepaticicola</name>
    <dbReference type="NCBI Taxonomy" id="2082293"/>
    <lineage>
        <taxon>Eukaryota</taxon>
        <taxon>Fungi</taxon>
        <taxon>Dikarya</taxon>
        <taxon>Ascomycota</taxon>
        <taxon>Pezizomycotina</taxon>
        <taxon>Leotiomycetes</taxon>
        <taxon>Helotiales</taxon>
        <taxon>Hyaloscyphaceae</taxon>
        <taxon>Hyaloscypha</taxon>
    </lineage>
</organism>
<evidence type="ECO:0000256" key="1">
    <source>
        <dbReference type="PIRSR" id="PIRSR602401-1"/>
    </source>
</evidence>
<sequence>QSLDTNYLLGLLVRVGISTVVNSNPETVTRILQPRSRFIRAPDYQAARFRPGVDNLLSIRDEDAHKALKAKTSAGYTGKEVDDLEHEIEAVLGELIGLIERKYLSTASDYRPVDFTRLTQYFTLDVIMAVAFGRRSAHLTSDSDIHGYLAMSEKFMPVVAIVLIYPWICNIMESRFLSWMGPKDTDESGMGKIMGLAKEVVSERFGPNKKVRRDMLGSFIAHGMTQDEANSETLVQIVAGSDTTATTIRVTLLHIIASPHVYAKLRKEIDSTEVAASGTIITDAEARKLPYLQAVIIEGIRYWPPIGLLASKIVPKGGATMNDFFLPEGISIGQSIMGIERSKEIFGEDADQYRPERWLNFGDSTEEKGRERKMRSTVDLVFASGKYTCPGRPVAMIELNKIYVELLRRYDITLVNPSRPWTSFYAGVWLQKGLMVHITKRGDTSQAPVSEVKALEV</sequence>
<dbReference type="Proteomes" id="UP000235672">
    <property type="component" value="Unassembled WGS sequence"/>
</dbReference>
<keyword evidence="2" id="KW-0560">Oxidoreductase</keyword>
<dbReference type="GO" id="GO:0020037">
    <property type="term" value="F:heme binding"/>
    <property type="evidence" value="ECO:0007669"/>
    <property type="project" value="InterPro"/>
</dbReference>
<dbReference type="Gene3D" id="1.10.630.10">
    <property type="entry name" value="Cytochrome P450"/>
    <property type="match status" value="1"/>
</dbReference>
<evidence type="ECO:0000313" key="2">
    <source>
        <dbReference type="EMBL" id="PMD17921.1"/>
    </source>
</evidence>
<dbReference type="AlphaFoldDB" id="A0A2J6PV75"/>
<keyword evidence="3" id="KW-1185">Reference proteome</keyword>
<dbReference type="PANTHER" id="PTHR24305">
    <property type="entry name" value="CYTOCHROME P450"/>
    <property type="match status" value="1"/>
</dbReference>
<gene>
    <name evidence="2" type="ORF">NA56DRAFT_578094</name>
</gene>
<comment type="cofactor">
    <cofactor evidence="1">
        <name>heme</name>
        <dbReference type="ChEBI" id="CHEBI:30413"/>
    </cofactor>
</comment>
<name>A0A2J6PV75_9HELO</name>
<keyword evidence="1" id="KW-0349">Heme</keyword>
<keyword evidence="1" id="KW-0479">Metal-binding</keyword>
<evidence type="ECO:0000313" key="3">
    <source>
        <dbReference type="Proteomes" id="UP000235672"/>
    </source>
</evidence>
<proteinExistence type="predicted"/>
<dbReference type="OrthoDB" id="1470350at2759"/>